<dbReference type="GO" id="GO:0005524">
    <property type="term" value="F:ATP binding"/>
    <property type="evidence" value="ECO:0007669"/>
    <property type="project" value="InterPro"/>
</dbReference>
<dbReference type="Gene3D" id="3.40.50.300">
    <property type="entry name" value="P-loop containing nucleotide triphosphate hydrolases"/>
    <property type="match status" value="1"/>
</dbReference>
<dbReference type="GO" id="GO:0016887">
    <property type="term" value="F:ATP hydrolysis activity"/>
    <property type="evidence" value="ECO:0007669"/>
    <property type="project" value="InterPro"/>
</dbReference>
<reference evidence="2" key="1">
    <citation type="submission" date="2021-03" db="EMBL/GenBank/DDBJ databases">
        <title>Genomic Encyclopedia of Type Strains, Phase IV (KMG-IV): sequencing the most valuable type-strain genomes for metagenomic binning, comparative biology and taxonomic classification.</title>
        <authorList>
            <person name="Goeker M."/>
        </authorList>
    </citation>
    <scope>NUCLEOTIDE SEQUENCE</scope>
    <source>
        <strain evidence="2">DSM 26232</strain>
    </source>
</reference>
<dbReference type="OrthoDB" id="9837at2157"/>
<comment type="caution">
    <text evidence="2">The sequence shown here is derived from an EMBL/GenBank/DDBJ whole genome shotgun (WGS) entry which is preliminary data.</text>
</comment>
<dbReference type="SMART" id="SM00382">
    <property type="entry name" value="AAA"/>
    <property type="match status" value="1"/>
</dbReference>
<dbReference type="InterPro" id="IPR011704">
    <property type="entry name" value="ATPase_dyneun-rel_AAA"/>
</dbReference>
<evidence type="ECO:0000313" key="2">
    <source>
        <dbReference type="EMBL" id="MBP1987923.1"/>
    </source>
</evidence>
<keyword evidence="3" id="KW-1185">Reference proteome</keyword>
<evidence type="ECO:0000313" key="3">
    <source>
        <dbReference type="Proteomes" id="UP000823736"/>
    </source>
</evidence>
<name>A0A8T4H0N0_9EURY</name>
<dbReference type="AlphaFoldDB" id="A0A8T4H0N0"/>
<dbReference type="InterPro" id="IPR052934">
    <property type="entry name" value="Methyl-DNA_Rec/Restrict_Enz"/>
</dbReference>
<protein>
    <submittedName>
        <fullName evidence="2">MoxR-like ATPase</fullName>
    </submittedName>
</protein>
<dbReference type="PANTHER" id="PTHR37291:SF1">
    <property type="entry name" value="TYPE IV METHYL-DIRECTED RESTRICTION ENZYME ECOKMCRB SUBUNIT"/>
    <property type="match status" value="1"/>
</dbReference>
<accession>A0A8T4H0N0</accession>
<dbReference type="InterPro" id="IPR027417">
    <property type="entry name" value="P-loop_NTPase"/>
</dbReference>
<dbReference type="SUPFAM" id="SSF52540">
    <property type="entry name" value="P-loop containing nucleoside triphosphate hydrolases"/>
    <property type="match status" value="1"/>
</dbReference>
<evidence type="ECO:0000259" key="1">
    <source>
        <dbReference type="SMART" id="SM00382"/>
    </source>
</evidence>
<dbReference type="Proteomes" id="UP000823736">
    <property type="component" value="Unassembled WGS sequence"/>
</dbReference>
<proteinExistence type="predicted"/>
<dbReference type="InterPro" id="IPR003593">
    <property type="entry name" value="AAA+_ATPase"/>
</dbReference>
<dbReference type="CDD" id="cd00009">
    <property type="entry name" value="AAA"/>
    <property type="match status" value="1"/>
</dbReference>
<feature type="domain" description="AAA+ ATPase" evidence="1">
    <location>
        <begin position="216"/>
        <end position="393"/>
    </location>
</feature>
<dbReference type="EMBL" id="JAGGLC010000005">
    <property type="protein sequence ID" value="MBP1987923.1"/>
    <property type="molecule type" value="Genomic_DNA"/>
</dbReference>
<dbReference type="Pfam" id="PF07728">
    <property type="entry name" value="AAA_5"/>
    <property type="match status" value="1"/>
</dbReference>
<dbReference type="PANTHER" id="PTHR37291">
    <property type="entry name" value="5-METHYLCYTOSINE-SPECIFIC RESTRICTION ENZYME B"/>
    <property type="match status" value="1"/>
</dbReference>
<dbReference type="RefSeq" id="WP_209492277.1">
    <property type="nucleotide sequence ID" value="NZ_JAGGLC010000005.1"/>
</dbReference>
<sequence>MGYDGPEIYRAPFGNDAALENFERTVLSGVDADDIDASTERELQGTVRLWGTKSTVESSWQKVDPGDFLIFYRDGKYEYAAEVLETERNEELGREIWPNHEEGSPWVCIIYLEEPVELGVDSAEVHDLAGYEMDHTMGFSPLNEMGIGGIRGRWGSVEEFVYGSEQEEPPEGEGTPDVDVRAVPDVQVPESVLDDLYFPDEQAADIVDQVNAALNAGKHVIFTGPPGTGKTEIARRVSRHLADAHGEIYSGYEMTTATADWSTFETVGGYMPEEEGDGDLSFVPGQVLRRFKRDGVQRNEPLVIDEINRADIDKSFGQLFTLLSGQGVTLPFTRDGAEIEIQPGSEFDGDLAANEYVMPESWRLFATMNSYDKTALYEMSYAFMRRFAFVHVDAPEIPEDDPGALVAAYAAVWGIDADDALLTDVGRIWRIANTTIEERKLGPAIVKDILAHVSHSGMPRKAALTRAVADYVFPQLEGVARGEAIVSELLALDCIDAARLGTLARNMLQVRLTDGR</sequence>
<gene>
    <name evidence="2" type="ORF">J2753_002433</name>
</gene>
<organism evidence="2 3">
    <name type="scientific">Halolamina salifodinae</name>
    <dbReference type="NCBI Taxonomy" id="1202767"/>
    <lineage>
        <taxon>Archaea</taxon>
        <taxon>Methanobacteriati</taxon>
        <taxon>Methanobacteriota</taxon>
        <taxon>Stenosarchaea group</taxon>
        <taxon>Halobacteria</taxon>
        <taxon>Halobacteriales</taxon>
        <taxon>Haloferacaceae</taxon>
    </lineage>
</organism>